<evidence type="ECO:0000313" key="2">
    <source>
        <dbReference type="EnsemblMetazoa" id="tetur05g07100.1"/>
    </source>
</evidence>
<reference evidence="3" key="1">
    <citation type="submission" date="2011-08" db="EMBL/GenBank/DDBJ databases">
        <authorList>
            <person name="Rombauts S."/>
        </authorList>
    </citation>
    <scope>NUCLEOTIDE SEQUENCE</scope>
    <source>
        <strain evidence="3">London</strain>
    </source>
</reference>
<protein>
    <submittedName>
        <fullName evidence="2">Uncharacterized protein</fullName>
    </submittedName>
</protein>
<name>T1K5Q2_TETUR</name>
<dbReference type="EnsemblMetazoa" id="tetur05g07100.1">
    <property type="protein sequence ID" value="tetur05g07100.1"/>
    <property type="gene ID" value="tetur05g07100"/>
</dbReference>
<dbReference type="EMBL" id="CAEY01001590">
    <property type="status" value="NOT_ANNOTATED_CDS"/>
    <property type="molecule type" value="Genomic_DNA"/>
</dbReference>
<dbReference type="KEGG" id="tut:107360439"/>
<sequence>MSIPDISAPRVPRVSEADPIFSHGSQGSNERLPLFGDSTSQKDRIISIGLSAACVLLIIVLTGTLFFKLSFINTAALLIVFSITGSHAVLIYWYRLGDLDPKFRLLLIWNSINIVVLCITMLLYYHNS</sequence>
<evidence type="ECO:0000256" key="1">
    <source>
        <dbReference type="SAM" id="Phobius"/>
    </source>
</evidence>
<evidence type="ECO:0000313" key="3">
    <source>
        <dbReference type="Proteomes" id="UP000015104"/>
    </source>
</evidence>
<dbReference type="Proteomes" id="UP000015104">
    <property type="component" value="Unassembled WGS sequence"/>
</dbReference>
<dbReference type="InterPro" id="IPR022564">
    <property type="entry name" value="DUF2678"/>
</dbReference>
<dbReference type="Pfam" id="PF10856">
    <property type="entry name" value="DUF2678"/>
    <property type="match status" value="1"/>
</dbReference>
<keyword evidence="3" id="KW-1185">Reference proteome</keyword>
<dbReference type="AlphaFoldDB" id="T1K5Q2"/>
<keyword evidence="1" id="KW-1133">Transmembrane helix</keyword>
<organism evidence="2 3">
    <name type="scientific">Tetranychus urticae</name>
    <name type="common">Two-spotted spider mite</name>
    <dbReference type="NCBI Taxonomy" id="32264"/>
    <lineage>
        <taxon>Eukaryota</taxon>
        <taxon>Metazoa</taxon>
        <taxon>Ecdysozoa</taxon>
        <taxon>Arthropoda</taxon>
        <taxon>Chelicerata</taxon>
        <taxon>Arachnida</taxon>
        <taxon>Acari</taxon>
        <taxon>Acariformes</taxon>
        <taxon>Trombidiformes</taxon>
        <taxon>Prostigmata</taxon>
        <taxon>Eleutherengona</taxon>
        <taxon>Raphignathae</taxon>
        <taxon>Tetranychoidea</taxon>
        <taxon>Tetranychidae</taxon>
        <taxon>Tetranychus</taxon>
    </lineage>
</organism>
<feature type="transmembrane region" description="Helical" evidence="1">
    <location>
        <begin position="45"/>
        <end position="67"/>
    </location>
</feature>
<proteinExistence type="predicted"/>
<dbReference type="PANTHER" id="PTHR28603">
    <property type="entry name" value="TRANSMEMBRANE PROTEIN 243"/>
    <property type="match status" value="1"/>
</dbReference>
<accession>T1K5Q2</accession>
<feature type="transmembrane region" description="Helical" evidence="1">
    <location>
        <begin position="74"/>
        <end position="94"/>
    </location>
</feature>
<dbReference type="OrthoDB" id="17800at2759"/>
<gene>
    <name evidence="2" type="primary">107360439</name>
</gene>
<keyword evidence="1" id="KW-0812">Transmembrane</keyword>
<reference evidence="2" key="2">
    <citation type="submission" date="2015-06" db="UniProtKB">
        <authorList>
            <consortium name="EnsemblMetazoa"/>
        </authorList>
    </citation>
    <scope>IDENTIFICATION</scope>
</reference>
<feature type="transmembrane region" description="Helical" evidence="1">
    <location>
        <begin position="106"/>
        <end position="125"/>
    </location>
</feature>
<keyword evidence="1" id="KW-0472">Membrane</keyword>
<dbReference type="HOGENOM" id="CLU_148752_0_0_1"/>
<dbReference type="PANTHER" id="PTHR28603:SF1">
    <property type="entry name" value="TRANSMEMBRANE PROTEIN 243"/>
    <property type="match status" value="1"/>
</dbReference>